<dbReference type="Gene3D" id="3.30.230.10">
    <property type="match status" value="1"/>
</dbReference>
<evidence type="ECO:0000256" key="3">
    <source>
        <dbReference type="ARBA" id="ARBA00022763"/>
    </source>
</evidence>
<dbReference type="Gene3D" id="3.30.565.10">
    <property type="entry name" value="Histidine kinase-like ATPase, C-terminal domain"/>
    <property type="match status" value="1"/>
</dbReference>
<keyword evidence="3 5" id="KW-0227">DNA damage</keyword>
<name>A0A8D9NB77_9GAMM</name>
<feature type="domain" description="DNA mismatch repair protein S5" evidence="7">
    <location>
        <begin position="216"/>
        <end position="335"/>
    </location>
</feature>
<keyword evidence="4 5" id="KW-0234">DNA repair</keyword>
<dbReference type="InterPro" id="IPR042121">
    <property type="entry name" value="MutL_C_regsub"/>
</dbReference>
<evidence type="ECO:0000256" key="2">
    <source>
        <dbReference type="ARBA" id="ARBA00021975"/>
    </source>
</evidence>
<dbReference type="SUPFAM" id="SSF118116">
    <property type="entry name" value="DNA mismatch repair protein MutL"/>
    <property type="match status" value="1"/>
</dbReference>
<evidence type="ECO:0000259" key="7">
    <source>
        <dbReference type="SMART" id="SM01340"/>
    </source>
</evidence>
<dbReference type="InterPro" id="IPR014721">
    <property type="entry name" value="Ribsml_uS5_D2-typ_fold_subgr"/>
</dbReference>
<dbReference type="RefSeq" id="WP_219848603.1">
    <property type="nucleotide sequence ID" value="NZ_LN649255.1"/>
</dbReference>
<comment type="function">
    <text evidence="5">This protein is involved in the repair of mismatches in DNA. It is required for dam-dependent methyl-directed DNA mismatch repair. May act as a 'molecular matchmaker', a protein that promotes the formation of a stable complex between two or more DNA-binding proteins in an ATP-dependent manner without itself being part of a final effector complex.</text>
</comment>
<organism evidence="8 9">
    <name type="scientific">Candidatus Portiera aleyrodidarum</name>
    <name type="common">primary endosymbiont of Bemisia tabaci</name>
    <dbReference type="NCBI Taxonomy" id="91844"/>
    <lineage>
        <taxon>Bacteria</taxon>
        <taxon>Pseudomonadati</taxon>
        <taxon>Pseudomonadota</taxon>
        <taxon>Gammaproteobacteria</taxon>
        <taxon>Candidatus Johnevansiales</taxon>
        <taxon>Candidatus Johnevansiaceae</taxon>
        <taxon>Candidatus Portiera</taxon>
    </lineage>
</organism>
<dbReference type="InterPro" id="IPR014762">
    <property type="entry name" value="DNA_mismatch_repair_CS"/>
</dbReference>
<dbReference type="PANTHER" id="PTHR10073">
    <property type="entry name" value="DNA MISMATCH REPAIR PROTEIN MLH, PMS, MUTL"/>
    <property type="match status" value="1"/>
</dbReference>
<evidence type="ECO:0000256" key="1">
    <source>
        <dbReference type="ARBA" id="ARBA00006082"/>
    </source>
</evidence>
<dbReference type="InterPro" id="IPR002099">
    <property type="entry name" value="MutL/Mlh/PMS"/>
</dbReference>
<evidence type="ECO:0000256" key="5">
    <source>
        <dbReference type="HAMAP-Rule" id="MF_00149"/>
    </source>
</evidence>
<dbReference type="Pfam" id="PF08676">
    <property type="entry name" value="MutL_C"/>
    <property type="match status" value="1"/>
</dbReference>
<dbReference type="AlphaFoldDB" id="A0A8D9NB77"/>
<evidence type="ECO:0000259" key="6">
    <source>
        <dbReference type="SMART" id="SM00853"/>
    </source>
</evidence>
<feature type="domain" description="MutL C-terminal dimerisation" evidence="6">
    <location>
        <begin position="368"/>
        <end position="512"/>
    </location>
</feature>
<accession>A0A8D9NB77</accession>
<dbReference type="EMBL" id="LN649255">
    <property type="protein sequence ID" value="CEI58754.1"/>
    <property type="molecule type" value="Genomic_DNA"/>
</dbReference>
<dbReference type="FunFam" id="3.30.565.10:FF:000003">
    <property type="entry name" value="DNA mismatch repair endonuclease MutL"/>
    <property type="match status" value="1"/>
</dbReference>
<proteinExistence type="inferred from homology"/>
<dbReference type="InterPro" id="IPR020568">
    <property type="entry name" value="Ribosomal_Su5_D2-typ_SF"/>
</dbReference>
<dbReference type="InterPro" id="IPR038973">
    <property type="entry name" value="MutL/Mlh/Pms-like"/>
</dbReference>
<dbReference type="InterPro" id="IPR020667">
    <property type="entry name" value="DNA_mismatch_repair_MutL"/>
</dbReference>
<evidence type="ECO:0000313" key="9">
    <source>
        <dbReference type="Proteomes" id="UP000032800"/>
    </source>
</evidence>
<dbReference type="SUPFAM" id="SSF54211">
    <property type="entry name" value="Ribosomal protein S5 domain 2-like"/>
    <property type="match status" value="1"/>
</dbReference>
<dbReference type="SUPFAM" id="SSF55874">
    <property type="entry name" value="ATPase domain of HSP90 chaperone/DNA topoisomerase II/histidine kinase"/>
    <property type="match status" value="1"/>
</dbReference>
<dbReference type="NCBIfam" id="TIGR00585">
    <property type="entry name" value="mutl"/>
    <property type="match status" value="1"/>
</dbReference>
<dbReference type="Proteomes" id="UP000032800">
    <property type="component" value="Chromosome I"/>
</dbReference>
<sequence>MIEKNFNRIKILNKHLINKISAGELIKDPSYVLKELVENSIDAGSKNIKINIEKGGKKLIKVVDNGCGINQDDLKLVFLKNATSKISNFYEINNIKTLGFRGEALSAIGSISNYSLLSNPYNETYKGYGISKNFGRIDIFPYPHLKGTTVSVSDLFYNNPIKLNNLSSDRIEKNKIVEMFYNLVLSSFDICWTFINKKNIYKLLPCLNINECRNRISNIFGKNFIKNSLFINKLDKYNQIKIIGWFILPNYIFGKNKQYIFINRRIIKDPFLKKIILNAYNETMFKGLKPSYILYISIKKSMLDINVHPNKYKVNFVNKKIISNFIYENIYNLLKSNCKLKNNKIKKNQKKENLNLEKINNKNYLGFAIGQYKEKFIISQNKEGLILVDIHAAHERMIYEKIKKQQFNNKTLKQKLLFPINLKLDNELIYLIKKNQKIFLKLGITLEIINSNIILIKEIPNYFLKNINIYLIIKKIFEKLKIIDSEKNILNNLKKIFIKYSCYNSIRSNKKLTIIEMNSFLREMELTNNIKICNHGRPTWIKISNKKLDNLFLRKR</sequence>
<dbReference type="Pfam" id="PF01119">
    <property type="entry name" value="DNA_mis_repair"/>
    <property type="match status" value="1"/>
</dbReference>
<dbReference type="GO" id="GO:0005524">
    <property type="term" value="F:ATP binding"/>
    <property type="evidence" value="ECO:0007669"/>
    <property type="project" value="InterPro"/>
</dbReference>
<reference evidence="8 9" key="1">
    <citation type="journal article" date="2015" name="Genome Biol. Evol.">
        <title>Genome evolution in the primary endosymbiont of whiteflies sheds light on their divergence.</title>
        <authorList>
            <person name="Santos-Garcia D."/>
            <person name="Vargas-Chavez C."/>
            <person name="Moya A."/>
            <person name="Latorre A."/>
            <person name="Silva"/>
            <person name="F J."/>
        </authorList>
    </citation>
    <scope>NUCLEOTIDE SEQUENCE [LARGE SCALE GENOMIC DNA]</scope>
    <source>
        <strain evidence="9">AD-VLC</strain>
    </source>
</reference>
<dbReference type="GO" id="GO:0006298">
    <property type="term" value="P:mismatch repair"/>
    <property type="evidence" value="ECO:0007669"/>
    <property type="project" value="UniProtKB-UniRule"/>
</dbReference>
<dbReference type="Gene3D" id="3.30.1540.20">
    <property type="entry name" value="MutL, C-terminal domain, dimerisation subdomain"/>
    <property type="match status" value="1"/>
</dbReference>
<dbReference type="InterPro" id="IPR014790">
    <property type="entry name" value="MutL_C"/>
</dbReference>
<dbReference type="Gene3D" id="3.30.1370.100">
    <property type="entry name" value="MutL, C-terminal domain, regulatory subdomain"/>
    <property type="match status" value="1"/>
</dbReference>
<dbReference type="InterPro" id="IPR036890">
    <property type="entry name" value="HATPase_C_sf"/>
</dbReference>
<evidence type="ECO:0000313" key="8">
    <source>
        <dbReference type="EMBL" id="CEI58754.1"/>
    </source>
</evidence>
<dbReference type="GO" id="GO:0030983">
    <property type="term" value="F:mismatched DNA binding"/>
    <property type="evidence" value="ECO:0007669"/>
    <property type="project" value="InterPro"/>
</dbReference>
<dbReference type="PROSITE" id="PS00058">
    <property type="entry name" value="DNA_MISMATCH_REPAIR_1"/>
    <property type="match status" value="1"/>
</dbReference>
<protein>
    <recommendedName>
        <fullName evidence="2 5">DNA mismatch repair protein MutL</fullName>
    </recommendedName>
</protein>
<dbReference type="GO" id="GO:0032300">
    <property type="term" value="C:mismatch repair complex"/>
    <property type="evidence" value="ECO:0007669"/>
    <property type="project" value="InterPro"/>
</dbReference>
<comment type="similarity">
    <text evidence="1 5">Belongs to the DNA mismatch repair MutL/HexB family.</text>
</comment>
<dbReference type="KEGG" id="plc:PAD_190"/>
<dbReference type="PANTHER" id="PTHR10073:SF12">
    <property type="entry name" value="DNA MISMATCH REPAIR PROTEIN MLH1"/>
    <property type="match status" value="1"/>
</dbReference>
<dbReference type="InterPro" id="IPR037198">
    <property type="entry name" value="MutL_C_sf"/>
</dbReference>
<evidence type="ECO:0000256" key="4">
    <source>
        <dbReference type="ARBA" id="ARBA00023204"/>
    </source>
</evidence>
<dbReference type="GO" id="GO:0016887">
    <property type="term" value="F:ATP hydrolysis activity"/>
    <property type="evidence" value="ECO:0007669"/>
    <property type="project" value="InterPro"/>
</dbReference>
<gene>
    <name evidence="5 8" type="primary">mutL</name>
    <name evidence="8" type="ORF">PAD_190</name>
</gene>
<dbReference type="HAMAP" id="MF_00149">
    <property type="entry name" value="DNA_mis_repair"/>
    <property type="match status" value="1"/>
</dbReference>
<dbReference type="GO" id="GO:0140664">
    <property type="term" value="F:ATP-dependent DNA damage sensor activity"/>
    <property type="evidence" value="ECO:0007669"/>
    <property type="project" value="InterPro"/>
</dbReference>
<dbReference type="CDD" id="cd16926">
    <property type="entry name" value="HATPase_MutL-MLH-PMS-like"/>
    <property type="match status" value="1"/>
</dbReference>
<dbReference type="InterPro" id="IPR013507">
    <property type="entry name" value="DNA_mismatch_S5_2-like"/>
</dbReference>
<dbReference type="Pfam" id="PF13589">
    <property type="entry name" value="HATPase_c_3"/>
    <property type="match status" value="1"/>
</dbReference>
<dbReference type="SMART" id="SM00853">
    <property type="entry name" value="MutL_C"/>
    <property type="match status" value="1"/>
</dbReference>
<dbReference type="InterPro" id="IPR042120">
    <property type="entry name" value="MutL_C_dimsub"/>
</dbReference>
<dbReference type="SMART" id="SM01340">
    <property type="entry name" value="DNA_mis_repair"/>
    <property type="match status" value="1"/>
</dbReference>
<dbReference type="CDD" id="cd00782">
    <property type="entry name" value="MutL_Trans"/>
    <property type="match status" value="1"/>
</dbReference>